<dbReference type="PANTHER" id="PTHR33070:SF129">
    <property type="entry name" value="DUF241 DOMAIN PROTEIN"/>
    <property type="match status" value="1"/>
</dbReference>
<keyword evidence="4" id="KW-1185">Reference proteome</keyword>
<evidence type="ECO:0000256" key="1">
    <source>
        <dbReference type="SAM" id="MobiDB-lite"/>
    </source>
</evidence>
<dbReference type="PANTHER" id="PTHR33070">
    <property type="entry name" value="OS06G0725500 PROTEIN"/>
    <property type="match status" value="1"/>
</dbReference>
<name>K7KSG3_SOYBN</name>
<dbReference type="GO" id="GO:0048364">
    <property type="term" value="P:root development"/>
    <property type="evidence" value="ECO:0007669"/>
    <property type="project" value="InterPro"/>
</dbReference>
<evidence type="ECO:0000313" key="4">
    <source>
        <dbReference type="Proteomes" id="UP000008827"/>
    </source>
</evidence>
<accession>K7KSG3</accession>
<dbReference type="GO" id="GO:0048367">
    <property type="term" value="P:shoot system development"/>
    <property type="evidence" value="ECO:0007669"/>
    <property type="project" value="InterPro"/>
</dbReference>
<reference evidence="3" key="2">
    <citation type="submission" date="2018-02" db="UniProtKB">
        <authorList>
            <consortium name="EnsemblPlants"/>
        </authorList>
    </citation>
    <scope>IDENTIFICATION</scope>
    <source>
        <strain evidence="3">Williams 82</strain>
    </source>
</reference>
<dbReference type="InterPro" id="IPR004320">
    <property type="entry name" value="BPS1_pln"/>
</dbReference>
<organism evidence="2">
    <name type="scientific">Glycine max</name>
    <name type="common">Soybean</name>
    <name type="synonym">Glycine hispida</name>
    <dbReference type="NCBI Taxonomy" id="3847"/>
    <lineage>
        <taxon>Eukaryota</taxon>
        <taxon>Viridiplantae</taxon>
        <taxon>Streptophyta</taxon>
        <taxon>Embryophyta</taxon>
        <taxon>Tracheophyta</taxon>
        <taxon>Spermatophyta</taxon>
        <taxon>Magnoliopsida</taxon>
        <taxon>eudicotyledons</taxon>
        <taxon>Gunneridae</taxon>
        <taxon>Pentapetalae</taxon>
        <taxon>rosids</taxon>
        <taxon>fabids</taxon>
        <taxon>Fabales</taxon>
        <taxon>Fabaceae</taxon>
        <taxon>Papilionoideae</taxon>
        <taxon>50 kb inversion clade</taxon>
        <taxon>NPAAA clade</taxon>
        <taxon>indigoferoid/millettioid clade</taxon>
        <taxon>Phaseoleae</taxon>
        <taxon>Glycine</taxon>
        <taxon>Glycine subgen. Soja</taxon>
    </lineage>
</organism>
<dbReference type="HOGENOM" id="CLU_017798_1_0_1"/>
<dbReference type="EMBL" id="CM000839">
    <property type="protein sequence ID" value="KRH51514.1"/>
    <property type="molecule type" value="Genomic_DNA"/>
</dbReference>
<feature type="compositionally biased region" description="Polar residues" evidence="1">
    <location>
        <begin position="7"/>
        <end position="20"/>
    </location>
</feature>
<sequence length="219" mass="24716">MALAETNMKSSLQNRSNSLPNAPHPILSQIEEHCTENTDKLLQLRIFQQALAQECSNKQIDELLGTVKDCLLQSKDNMRELVSVIRRKRDAETGFTNEGGKYLAYKETFSMLSFLKEAEVVTRSSLESVLCFITGPISQLKLSSQSEYLCDSEVSDTNLFEMVDTVLKLLISSKPSSTENFQSHVQSLELCIEDIEVGVERLSRQLIRTRVTLLNILSH</sequence>
<dbReference type="InParanoid" id="K7KSG3"/>
<proteinExistence type="predicted"/>
<dbReference type="SMR" id="K7KSG3"/>
<dbReference type="AlphaFoldDB" id="K7KSG3"/>
<dbReference type="Pfam" id="PF03087">
    <property type="entry name" value="BPS1"/>
    <property type="match status" value="2"/>
</dbReference>
<dbReference type="EnsemblPlants" id="KRH51514">
    <property type="protein sequence ID" value="KRH51514"/>
    <property type="gene ID" value="GLYMA_06G011500"/>
</dbReference>
<dbReference type="Proteomes" id="UP000008827">
    <property type="component" value="Chromosome 6"/>
</dbReference>
<protein>
    <submittedName>
        <fullName evidence="2 3">Uncharacterized protein</fullName>
    </submittedName>
</protein>
<dbReference type="OMA" id="EEHCTEN"/>
<evidence type="ECO:0000313" key="3">
    <source>
        <dbReference type="EnsemblPlants" id="KRH51514"/>
    </source>
</evidence>
<reference evidence="2 3" key="1">
    <citation type="journal article" date="2010" name="Nature">
        <title>Genome sequence of the palaeopolyploid soybean.</title>
        <authorList>
            <person name="Schmutz J."/>
            <person name="Cannon S.B."/>
            <person name="Schlueter J."/>
            <person name="Ma J."/>
            <person name="Mitros T."/>
            <person name="Nelson W."/>
            <person name="Hyten D.L."/>
            <person name="Song Q."/>
            <person name="Thelen J.J."/>
            <person name="Cheng J."/>
            <person name="Xu D."/>
            <person name="Hellsten U."/>
            <person name="May G.D."/>
            <person name="Yu Y."/>
            <person name="Sakurai T."/>
            <person name="Umezawa T."/>
            <person name="Bhattacharyya M.K."/>
            <person name="Sandhu D."/>
            <person name="Valliyodan B."/>
            <person name="Lindquist E."/>
            <person name="Peto M."/>
            <person name="Grant D."/>
            <person name="Shu S."/>
            <person name="Goodstein D."/>
            <person name="Barry K."/>
            <person name="Futrell-Griggs M."/>
            <person name="Abernathy B."/>
            <person name="Du J."/>
            <person name="Tian Z."/>
            <person name="Zhu L."/>
            <person name="Gill N."/>
            <person name="Joshi T."/>
            <person name="Libault M."/>
            <person name="Sethuraman A."/>
            <person name="Zhang X.-C."/>
            <person name="Shinozaki K."/>
            <person name="Nguyen H.T."/>
            <person name="Wing R.A."/>
            <person name="Cregan P."/>
            <person name="Specht J."/>
            <person name="Grimwood J."/>
            <person name="Rokhsar D."/>
            <person name="Stacey G."/>
            <person name="Shoemaker R.C."/>
            <person name="Jackson S.A."/>
        </authorList>
    </citation>
    <scope>NUCLEOTIDE SEQUENCE [LARGE SCALE GENOMIC DNA]</scope>
    <source>
        <strain evidence="3">cv. Williams 82</strain>
        <tissue evidence="2">Callus</tissue>
    </source>
</reference>
<dbReference type="Gramene" id="KRH51514">
    <property type="protein sequence ID" value="KRH51514"/>
    <property type="gene ID" value="GLYMA_06G011500"/>
</dbReference>
<dbReference type="PaxDb" id="3847-GLYMA06G01355.1"/>
<evidence type="ECO:0000313" key="2">
    <source>
        <dbReference type="EMBL" id="KRH51514.1"/>
    </source>
</evidence>
<feature type="region of interest" description="Disordered" evidence="1">
    <location>
        <begin position="1"/>
        <end position="24"/>
    </location>
</feature>
<gene>
    <name evidence="2" type="ORF">GLYMA_06G011500</name>
</gene>
<reference evidence="2" key="3">
    <citation type="submission" date="2018-07" db="EMBL/GenBank/DDBJ databases">
        <title>WGS assembly of Glycine max.</title>
        <authorList>
            <person name="Schmutz J."/>
            <person name="Cannon S."/>
            <person name="Schlueter J."/>
            <person name="Ma J."/>
            <person name="Mitros T."/>
            <person name="Nelson W."/>
            <person name="Hyten D."/>
            <person name="Song Q."/>
            <person name="Thelen J."/>
            <person name="Cheng J."/>
            <person name="Xu D."/>
            <person name="Hellsten U."/>
            <person name="May G."/>
            <person name="Yu Y."/>
            <person name="Sakurai T."/>
            <person name="Umezawa T."/>
            <person name="Bhattacharyya M."/>
            <person name="Sandhu D."/>
            <person name="Valliyodan B."/>
            <person name="Lindquist E."/>
            <person name="Peto M."/>
            <person name="Grant D."/>
            <person name="Shu S."/>
            <person name="Goodstein D."/>
            <person name="Barry K."/>
            <person name="Futrell-Griggs M."/>
            <person name="Abernathy B."/>
            <person name="Du J."/>
            <person name="Tian Z."/>
            <person name="Zhu L."/>
            <person name="Gill N."/>
            <person name="Joshi T."/>
            <person name="Libault M."/>
            <person name="Sethuraman A."/>
            <person name="Zhang X."/>
            <person name="Shinozaki K."/>
            <person name="Nguyen H."/>
            <person name="Wing R."/>
            <person name="Cregan P."/>
            <person name="Specht J."/>
            <person name="Grimwood J."/>
            <person name="Rokhsar D."/>
            <person name="Stacey G."/>
            <person name="Shoemaker R."/>
            <person name="Jackson S."/>
        </authorList>
    </citation>
    <scope>NUCLEOTIDE SEQUENCE</scope>
    <source>
        <tissue evidence="2">Callus</tissue>
    </source>
</reference>